<organism evidence="2 3">
    <name type="scientific">Stephania japonica</name>
    <dbReference type="NCBI Taxonomy" id="461633"/>
    <lineage>
        <taxon>Eukaryota</taxon>
        <taxon>Viridiplantae</taxon>
        <taxon>Streptophyta</taxon>
        <taxon>Embryophyta</taxon>
        <taxon>Tracheophyta</taxon>
        <taxon>Spermatophyta</taxon>
        <taxon>Magnoliopsida</taxon>
        <taxon>Ranunculales</taxon>
        <taxon>Menispermaceae</taxon>
        <taxon>Menispermoideae</taxon>
        <taxon>Cissampelideae</taxon>
        <taxon>Stephania</taxon>
    </lineage>
</organism>
<keyword evidence="1" id="KW-1133">Transmembrane helix</keyword>
<gene>
    <name evidence="2" type="ORF">Sjap_018408</name>
</gene>
<comment type="caution">
    <text evidence="2">The sequence shown here is derived from an EMBL/GenBank/DDBJ whole genome shotgun (WGS) entry which is preliminary data.</text>
</comment>
<dbReference type="Proteomes" id="UP001417504">
    <property type="component" value="Unassembled WGS sequence"/>
</dbReference>
<evidence type="ECO:0000256" key="1">
    <source>
        <dbReference type="SAM" id="Phobius"/>
    </source>
</evidence>
<protein>
    <submittedName>
        <fullName evidence="2">Uncharacterized protein</fullName>
    </submittedName>
</protein>
<dbReference type="EMBL" id="JBBNAE010000007">
    <property type="protein sequence ID" value="KAK9110348.1"/>
    <property type="molecule type" value="Genomic_DNA"/>
</dbReference>
<proteinExistence type="predicted"/>
<keyword evidence="1" id="KW-0812">Transmembrane</keyword>
<evidence type="ECO:0000313" key="2">
    <source>
        <dbReference type="EMBL" id="KAK9110348.1"/>
    </source>
</evidence>
<dbReference type="AlphaFoldDB" id="A0AAP0NKH2"/>
<reference evidence="2 3" key="1">
    <citation type="submission" date="2024-01" db="EMBL/GenBank/DDBJ databases">
        <title>Genome assemblies of Stephania.</title>
        <authorList>
            <person name="Yang L."/>
        </authorList>
    </citation>
    <scope>NUCLEOTIDE SEQUENCE [LARGE SCALE GENOMIC DNA]</scope>
    <source>
        <strain evidence="2">QJT</strain>
        <tissue evidence="2">Leaf</tissue>
    </source>
</reference>
<keyword evidence="1" id="KW-0472">Membrane</keyword>
<feature type="transmembrane region" description="Helical" evidence="1">
    <location>
        <begin position="34"/>
        <end position="52"/>
    </location>
</feature>
<name>A0AAP0NKH2_9MAGN</name>
<sequence>MCGASGDAEAHSSSHERHRWALRSLTYSFVPPSFLSFSSLFPIFLLSLFFLYSSHAVWR</sequence>
<evidence type="ECO:0000313" key="3">
    <source>
        <dbReference type="Proteomes" id="UP001417504"/>
    </source>
</evidence>
<keyword evidence="3" id="KW-1185">Reference proteome</keyword>
<accession>A0AAP0NKH2</accession>